<comment type="caution">
    <text evidence="11">The sequence shown here is derived from an EMBL/GenBank/DDBJ whole genome shotgun (WGS) entry which is preliminary data.</text>
</comment>
<dbReference type="CDD" id="cd03487">
    <property type="entry name" value="RT_Bac_retron_II"/>
    <property type="match status" value="1"/>
</dbReference>
<keyword evidence="7" id="KW-0051">Antiviral defense</keyword>
<dbReference type="InterPro" id="IPR051083">
    <property type="entry name" value="GrpII_Intron_Splice-Mob/Def"/>
</dbReference>
<dbReference type="EC" id="2.7.7.49" evidence="1"/>
<evidence type="ECO:0000256" key="1">
    <source>
        <dbReference type="ARBA" id="ARBA00012493"/>
    </source>
</evidence>
<dbReference type="GO" id="GO:0051607">
    <property type="term" value="P:defense response to virus"/>
    <property type="evidence" value="ECO:0007669"/>
    <property type="project" value="UniProtKB-KW"/>
</dbReference>
<accession>A0A9D2KLQ9</accession>
<name>A0A9D2KLQ9_9BACT</name>
<proteinExistence type="inferred from homology"/>
<dbReference type="SUPFAM" id="SSF56672">
    <property type="entry name" value="DNA/RNA polymerases"/>
    <property type="match status" value="2"/>
</dbReference>
<dbReference type="Proteomes" id="UP000824225">
    <property type="component" value="Unassembled WGS sequence"/>
</dbReference>
<dbReference type="PRINTS" id="PR00866">
    <property type="entry name" value="RNADNAPOLMS"/>
</dbReference>
<dbReference type="AlphaFoldDB" id="A0A9D2KLQ9"/>
<keyword evidence="4" id="KW-0479">Metal-binding</keyword>
<evidence type="ECO:0000256" key="3">
    <source>
        <dbReference type="ARBA" id="ARBA00022695"/>
    </source>
</evidence>
<comment type="catalytic activity">
    <reaction evidence="9">
        <text>DNA(n) + a 2'-deoxyribonucleoside 5'-triphosphate = DNA(n+1) + diphosphate</text>
        <dbReference type="Rhea" id="RHEA:22508"/>
        <dbReference type="Rhea" id="RHEA-COMP:17339"/>
        <dbReference type="Rhea" id="RHEA-COMP:17340"/>
        <dbReference type="ChEBI" id="CHEBI:33019"/>
        <dbReference type="ChEBI" id="CHEBI:61560"/>
        <dbReference type="ChEBI" id="CHEBI:173112"/>
        <dbReference type="EC" id="2.7.7.49"/>
    </reaction>
</comment>
<reference evidence="11" key="2">
    <citation type="submission" date="2021-04" db="EMBL/GenBank/DDBJ databases">
        <authorList>
            <person name="Gilroy R."/>
        </authorList>
    </citation>
    <scope>NUCLEOTIDE SEQUENCE</scope>
    <source>
        <strain evidence="11">CHK186-16707</strain>
    </source>
</reference>
<evidence type="ECO:0000313" key="11">
    <source>
        <dbReference type="EMBL" id="HJA08986.1"/>
    </source>
</evidence>
<evidence type="ECO:0000256" key="8">
    <source>
        <dbReference type="ARBA" id="ARBA00034120"/>
    </source>
</evidence>
<evidence type="ECO:0000256" key="4">
    <source>
        <dbReference type="ARBA" id="ARBA00022723"/>
    </source>
</evidence>
<dbReference type="GO" id="GO:0003723">
    <property type="term" value="F:RNA binding"/>
    <property type="evidence" value="ECO:0007669"/>
    <property type="project" value="InterPro"/>
</dbReference>
<dbReference type="PROSITE" id="PS50878">
    <property type="entry name" value="RT_POL"/>
    <property type="match status" value="1"/>
</dbReference>
<dbReference type="Pfam" id="PF00078">
    <property type="entry name" value="RVT_1"/>
    <property type="match status" value="1"/>
</dbReference>
<evidence type="ECO:0000256" key="6">
    <source>
        <dbReference type="ARBA" id="ARBA00022918"/>
    </source>
</evidence>
<keyword evidence="2" id="KW-0808">Transferase</keyword>
<dbReference type="InterPro" id="IPR043502">
    <property type="entry name" value="DNA/RNA_pol_sf"/>
</dbReference>
<keyword evidence="5" id="KW-0460">Magnesium</keyword>
<evidence type="ECO:0000256" key="9">
    <source>
        <dbReference type="ARBA" id="ARBA00048173"/>
    </source>
</evidence>
<dbReference type="PANTHER" id="PTHR34047:SF7">
    <property type="entry name" value="RNA-DIRECTED DNA POLYMERASE"/>
    <property type="match status" value="1"/>
</dbReference>
<comment type="similarity">
    <text evidence="8">Belongs to the bacterial reverse transcriptase family.</text>
</comment>
<reference evidence="11" key="1">
    <citation type="journal article" date="2021" name="PeerJ">
        <title>Extensive microbial diversity within the chicken gut microbiome revealed by metagenomics and culture.</title>
        <authorList>
            <person name="Gilroy R."/>
            <person name="Ravi A."/>
            <person name="Getino M."/>
            <person name="Pursley I."/>
            <person name="Horton D.L."/>
            <person name="Alikhan N.F."/>
            <person name="Baker D."/>
            <person name="Gharbi K."/>
            <person name="Hall N."/>
            <person name="Watson M."/>
            <person name="Adriaenssens E.M."/>
            <person name="Foster-Nyarko E."/>
            <person name="Jarju S."/>
            <person name="Secka A."/>
            <person name="Antonio M."/>
            <person name="Oren A."/>
            <person name="Chaudhuri R.R."/>
            <person name="La Ragione R."/>
            <person name="Hildebrand F."/>
            <person name="Pallen M.J."/>
        </authorList>
    </citation>
    <scope>NUCLEOTIDE SEQUENCE</scope>
    <source>
        <strain evidence="11">CHK186-16707</strain>
    </source>
</reference>
<feature type="domain" description="Reverse transcriptase" evidence="10">
    <location>
        <begin position="55"/>
        <end position="309"/>
    </location>
</feature>
<evidence type="ECO:0000256" key="2">
    <source>
        <dbReference type="ARBA" id="ARBA00022679"/>
    </source>
</evidence>
<evidence type="ECO:0000313" key="12">
    <source>
        <dbReference type="Proteomes" id="UP000824225"/>
    </source>
</evidence>
<evidence type="ECO:0000256" key="7">
    <source>
        <dbReference type="ARBA" id="ARBA00023118"/>
    </source>
</evidence>
<dbReference type="EMBL" id="DXAN01000023">
    <property type="protein sequence ID" value="HJA08986.1"/>
    <property type="molecule type" value="Genomic_DNA"/>
</dbReference>
<dbReference type="GO" id="GO:0003964">
    <property type="term" value="F:RNA-directed DNA polymerase activity"/>
    <property type="evidence" value="ECO:0007669"/>
    <property type="project" value="UniProtKB-KW"/>
</dbReference>
<evidence type="ECO:0000256" key="5">
    <source>
        <dbReference type="ARBA" id="ARBA00022842"/>
    </source>
</evidence>
<organism evidence="11 12">
    <name type="scientific">Candidatus Mailhella merdigallinarum</name>
    <dbReference type="NCBI Taxonomy" id="2838658"/>
    <lineage>
        <taxon>Bacteria</taxon>
        <taxon>Pseudomonadati</taxon>
        <taxon>Thermodesulfobacteriota</taxon>
        <taxon>Desulfovibrionia</taxon>
        <taxon>Desulfovibrionales</taxon>
        <taxon>Desulfovibrionaceae</taxon>
        <taxon>Mailhella</taxon>
    </lineage>
</organism>
<dbReference type="PANTHER" id="PTHR34047">
    <property type="entry name" value="NUCLEAR INTRON MATURASE 1, MITOCHONDRIAL-RELATED"/>
    <property type="match status" value="1"/>
</dbReference>
<evidence type="ECO:0000259" key="10">
    <source>
        <dbReference type="PROSITE" id="PS50878"/>
    </source>
</evidence>
<dbReference type="GO" id="GO:0046872">
    <property type="term" value="F:metal ion binding"/>
    <property type="evidence" value="ECO:0007669"/>
    <property type="project" value="UniProtKB-KW"/>
</dbReference>
<keyword evidence="3" id="KW-0548">Nucleotidyltransferase</keyword>
<dbReference type="InterPro" id="IPR000123">
    <property type="entry name" value="Reverse_transcriptase_msDNA"/>
</dbReference>
<sequence>MQRVSPNQIHRCAELKSSNEEFIQKLVKDSRKLYSKGLPIIFTLRHLSKLTDVNFKYLHSIVGKKINPYNNFSINKARGGKRNISSPNFYLRRVQDFIKQEILDTNYVSSQISESVFSYRKALSIVDNAKFHIGAKWIIKTDIENFFDSIKEYHIYHFFHSLGYASLLSLELSRLVTWPSFDINFDLGLSQDRSLNEDITFTSKYKFYCSSDVIGSLPQGAPTSPQLSNIIFSPIDEKFKILSEEYGYIYTRYADDLFFSTRNNIDINSARNLLNEVRCILNSSNYKMNNKKTKIILPRAKKVITGIVITDDKILLDRKFKDEIKMNIFFAEKNGLEAQRKFIKFHGNTHTFLKYLLGKLNFANQVEPDFANIWKKRLLNLAKNSGFTMIYY</sequence>
<keyword evidence="6 11" id="KW-0695">RNA-directed DNA polymerase</keyword>
<gene>
    <name evidence="11" type="ORF">H9962_07345</name>
</gene>
<dbReference type="InterPro" id="IPR000477">
    <property type="entry name" value="RT_dom"/>
</dbReference>
<protein>
    <recommendedName>
        <fullName evidence="1">RNA-directed DNA polymerase</fullName>
        <ecNumber evidence="1">2.7.7.49</ecNumber>
    </recommendedName>
</protein>